<evidence type="ECO:0000256" key="8">
    <source>
        <dbReference type="ARBA" id="ARBA00023077"/>
    </source>
</evidence>
<evidence type="ECO:0000256" key="2">
    <source>
        <dbReference type="ARBA" id="ARBA00022448"/>
    </source>
</evidence>
<accession>A0A1T5DK91</accession>
<comment type="subcellular location">
    <subcellularLocation>
        <location evidence="1 11">Cell outer membrane</location>
        <topology evidence="1 11">Multi-pass membrane protein</topology>
    </subcellularLocation>
</comment>
<dbReference type="InterPro" id="IPR039426">
    <property type="entry name" value="TonB-dep_rcpt-like"/>
</dbReference>
<dbReference type="PANTHER" id="PTHR32552">
    <property type="entry name" value="FERRICHROME IRON RECEPTOR-RELATED"/>
    <property type="match status" value="1"/>
</dbReference>
<feature type="domain" description="TonB-dependent receptor-like beta-barrel" evidence="14">
    <location>
        <begin position="269"/>
        <end position="687"/>
    </location>
</feature>
<dbReference type="PROSITE" id="PS52016">
    <property type="entry name" value="TONB_DEPENDENT_REC_3"/>
    <property type="match status" value="1"/>
</dbReference>
<evidence type="ECO:0000256" key="6">
    <source>
        <dbReference type="ARBA" id="ARBA00023004"/>
    </source>
</evidence>
<dbReference type="EMBL" id="FUYP01000015">
    <property type="protein sequence ID" value="SKB72104.1"/>
    <property type="molecule type" value="Genomic_DNA"/>
</dbReference>
<gene>
    <name evidence="16" type="ORF">SAMN06295937_10158</name>
</gene>
<comment type="similarity">
    <text evidence="11 12">Belongs to the TonB-dependent receptor family.</text>
</comment>
<keyword evidence="4" id="KW-0410">Iron transport</keyword>
<dbReference type="AlphaFoldDB" id="A0A1T5DK91"/>
<evidence type="ECO:0000256" key="11">
    <source>
        <dbReference type="PROSITE-ProRule" id="PRU01360"/>
    </source>
</evidence>
<feature type="domain" description="TonB-dependent receptor plug" evidence="15">
    <location>
        <begin position="58"/>
        <end position="164"/>
    </location>
</feature>
<reference evidence="17" key="1">
    <citation type="submission" date="2017-02" db="EMBL/GenBank/DDBJ databases">
        <authorList>
            <person name="Varghese N."/>
            <person name="Submissions S."/>
        </authorList>
    </citation>
    <scope>NUCLEOTIDE SEQUENCE [LARGE SCALE GENOMIC DNA]</scope>
    <source>
        <strain evidence="17">R11H</strain>
    </source>
</reference>
<keyword evidence="7" id="KW-0406">Ion transport</keyword>
<dbReference type="InterPro" id="IPR036942">
    <property type="entry name" value="Beta-barrel_TonB_sf"/>
</dbReference>
<dbReference type="PANTHER" id="PTHR32552:SF81">
    <property type="entry name" value="TONB-DEPENDENT OUTER MEMBRANE RECEPTOR"/>
    <property type="match status" value="1"/>
</dbReference>
<keyword evidence="8 12" id="KW-0798">TonB box</keyword>
<keyword evidence="6" id="KW-0408">Iron</keyword>
<evidence type="ECO:0000256" key="1">
    <source>
        <dbReference type="ARBA" id="ARBA00004571"/>
    </source>
</evidence>
<dbReference type="GO" id="GO:0006826">
    <property type="term" value="P:iron ion transport"/>
    <property type="evidence" value="ECO:0007669"/>
    <property type="project" value="UniProtKB-KW"/>
</dbReference>
<evidence type="ECO:0000256" key="9">
    <source>
        <dbReference type="ARBA" id="ARBA00023136"/>
    </source>
</evidence>
<keyword evidence="9 11" id="KW-0472">Membrane</keyword>
<keyword evidence="16" id="KW-0675">Receptor</keyword>
<dbReference type="InterPro" id="IPR012910">
    <property type="entry name" value="Plug_dom"/>
</dbReference>
<feature type="signal peptide" evidence="13">
    <location>
        <begin position="1"/>
        <end position="23"/>
    </location>
</feature>
<dbReference type="Pfam" id="PF07715">
    <property type="entry name" value="Plug"/>
    <property type="match status" value="1"/>
</dbReference>
<evidence type="ECO:0000256" key="3">
    <source>
        <dbReference type="ARBA" id="ARBA00022452"/>
    </source>
</evidence>
<keyword evidence="3 11" id="KW-1134">Transmembrane beta strand</keyword>
<dbReference type="OrthoDB" id="9760333at2"/>
<organism evidence="16 17">
    <name type="scientific">Sphingopyxis flava</name>
    <dbReference type="NCBI Taxonomy" id="1507287"/>
    <lineage>
        <taxon>Bacteria</taxon>
        <taxon>Pseudomonadati</taxon>
        <taxon>Pseudomonadota</taxon>
        <taxon>Alphaproteobacteria</taxon>
        <taxon>Sphingomonadales</taxon>
        <taxon>Sphingomonadaceae</taxon>
        <taxon>Sphingopyxis</taxon>
    </lineage>
</organism>
<keyword evidence="2 11" id="KW-0813">Transport</keyword>
<keyword evidence="17" id="KW-1185">Reference proteome</keyword>
<evidence type="ECO:0000259" key="15">
    <source>
        <dbReference type="Pfam" id="PF07715"/>
    </source>
</evidence>
<dbReference type="CDD" id="cd01347">
    <property type="entry name" value="ligand_gated_channel"/>
    <property type="match status" value="1"/>
</dbReference>
<evidence type="ECO:0000256" key="7">
    <source>
        <dbReference type="ARBA" id="ARBA00023065"/>
    </source>
</evidence>
<sequence length="721" mass="77550">MRTIQLKLAWLAGIVVAPGLAVAQTPVSTTNPVEESGADKEAQASEIVVTAQRFEQRLQDVPLSVSALTGEELQARGVSQLSDLQYSVPGLSSFDYGPGVEYIQIRGVSNSLGAPTVGVYLDEMPVTFDTQGTGLDIRLLDMERVEVLRGPQATLYGEGAMGGTIRYIAASPDLGRIGGSLDVEYSGTEDGASGYQASGVLNLPIVTDRLGVRVVAGYEKVGGYIDNVVTGQDDVNGIEVKTLRAKILARPSEDLNLSVLLLHQEADQNYQNFGVDRQTIAAVPTFNRDKYDHIQVVTDYDLNFGTLTASAGYLSRKTNTQNDVSPFYVPVLTAPPPLGLGLPIGFVTAVPLTTGAQFEVFNTELRIASRRDGPFDWMLGATYRDLGVNLRTSTSTSPGSLPFALIEATQERTSRSFALYGEIGYQFTPKLAVRVGLRYFEDCKRLGGTSVNFGVPSTDVGKDTFDSLNPRFNVSYAFTDRSMVYVNVAKGFRSGGFNQVSAGGGVIPVDPVYEPDAIWTYEFGTKHQVFGNKLLLDAAVYYSDWSDVQSYVFAPGSALTIISNAGQVSGWGVDFSATAKPVKGLTLSASYGWNNLEYDEATADKAAGDPVDGAVRESYSASLDYRHALNGSAEAFFRADYQHGGSSQITLRNLGGQIVERPARDLVNLRAGISIGNLELSAFADNLFDEDAPLVVGPFGVLLENVEQRPRVTGISARVTF</sequence>
<proteinExistence type="inferred from homology"/>
<dbReference type="Gene3D" id="2.40.170.20">
    <property type="entry name" value="TonB-dependent receptor, beta-barrel domain"/>
    <property type="match status" value="1"/>
</dbReference>
<keyword evidence="13" id="KW-0732">Signal</keyword>
<dbReference type="InterPro" id="IPR000531">
    <property type="entry name" value="Beta-barrel_TonB"/>
</dbReference>
<name>A0A1T5DK91_9SPHN</name>
<evidence type="ECO:0000313" key="17">
    <source>
        <dbReference type="Proteomes" id="UP000190044"/>
    </source>
</evidence>
<protein>
    <submittedName>
        <fullName evidence="16">Outer membrane receptor proteins, mostly Fe transport</fullName>
    </submittedName>
</protein>
<dbReference type="RefSeq" id="WP_079639103.1">
    <property type="nucleotide sequence ID" value="NZ_FUYP01000015.1"/>
</dbReference>
<evidence type="ECO:0000256" key="4">
    <source>
        <dbReference type="ARBA" id="ARBA00022496"/>
    </source>
</evidence>
<evidence type="ECO:0000256" key="5">
    <source>
        <dbReference type="ARBA" id="ARBA00022692"/>
    </source>
</evidence>
<evidence type="ECO:0000256" key="10">
    <source>
        <dbReference type="ARBA" id="ARBA00023237"/>
    </source>
</evidence>
<evidence type="ECO:0000259" key="14">
    <source>
        <dbReference type="Pfam" id="PF00593"/>
    </source>
</evidence>
<keyword evidence="5 11" id="KW-0812">Transmembrane</keyword>
<keyword evidence="10 11" id="KW-0998">Cell outer membrane</keyword>
<evidence type="ECO:0000313" key="16">
    <source>
        <dbReference type="EMBL" id="SKB72104.1"/>
    </source>
</evidence>
<evidence type="ECO:0000256" key="13">
    <source>
        <dbReference type="SAM" id="SignalP"/>
    </source>
</evidence>
<dbReference type="Proteomes" id="UP000190044">
    <property type="component" value="Unassembled WGS sequence"/>
</dbReference>
<dbReference type="GO" id="GO:0009279">
    <property type="term" value="C:cell outer membrane"/>
    <property type="evidence" value="ECO:0007669"/>
    <property type="project" value="UniProtKB-SubCell"/>
</dbReference>
<dbReference type="Pfam" id="PF00593">
    <property type="entry name" value="TonB_dep_Rec_b-barrel"/>
    <property type="match status" value="1"/>
</dbReference>
<evidence type="ECO:0000256" key="12">
    <source>
        <dbReference type="RuleBase" id="RU003357"/>
    </source>
</evidence>
<dbReference type="SUPFAM" id="SSF56935">
    <property type="entry name" value="Porins"/>
    <property type="match status" value="1"/>
</dbReference>
<feature type="chain" id="PRO_5013295728" evidence="13">
    <location>
        <begin position="24"/>
        <end position="721"/>
    </location>
</feature>